<evidence type="ECO:0000313" key="4">
    <source>
        <dbReference type="EMBL" id="CAF4263447.1"/>
    </source>
</evidence>
<dbReference type="Proteomes" id="UP000681722">
    <property type="component" value="Unassembled WGS sequence"/>
</dbReference>
<dbReference type="Proteomes" id="UP000677228">
    <property type="component" value="Unassembled WGS sequence"/>
</dbReference>
<evidence type="ECO:0000313" key="2">
    <source>
        <dbReference type="EMBL" id="CAF1374309.1"/>
    </source>
</evidence>
<proteinExistence type="predicted"/>
<reference evidence="2" key="1">
    <citation type="submission" date="2021-02" db="EMBL/GenBank/DDBJ databases">
        <authorList>
            <person name="Nowell W R."/>
        </authorList>
    </citation>
    <scope>NUCLEOTIDE SEQUENCE</scope>
</reference>
<protein>
    <submittedName>
        <fullName evidence="2">Uncharacterized protein</fullName>
    </submittedName>
</protein>
<dbReference type="EMBL" id="CAJOBA010005428">
    <property type="protein sequence ID" value="CAF3743187.1"/>
    <property type="molecule type" value="Genomic_DNA"/>
</dbReference>
<sequence>MEIIETLEGKQHVSDRKFLFFGSDPHSNINKTIEEFILKFEQLTVDLSFIFDQLMEFQQFITTNENVQFVLFIDDRCGFDMISSLQDIVQVDSIHIFHESEYQPWSTFYSKIRGGYRIAADFVQILVDEIGYFYEQKSNEYEKLGHMNLANEKRDQIK</sequence>
<keyword evidence="5" id="KW-1185">Reference proteome</keyword>
<dbReference type="Proteomes" id="UP000682733">
    <property type="component" value="Unassembled WGS sequence"/>
</dbReference>
<dbReference type="AlphaFoldDB" id="A0A815JAZ7"/>
<evidence type="ECO:0000313" key="1">
    <source>
        <dbReference type="EMBL" id="CAF0971816.1"/>
    </source>
</evidence>
<comment type="caution">
    <text evidence="2">The sequence shown here is derived from an EMBL/GenBank/DDBJ whole genome shotgun (WGS) entry which is preliminary data.</text>
</comment>
<accession>A0A815JAZ7</accession>
<organism evidence="2 5">
    <name type="scientific">Didymodactylos carnosus</name>
    <dbReference type="NCBI Taxonomy" id="1234261"/>
    <lineage>
        <taxon>Eukaryota</taxon>
        <taxon>Metazoa</taxon>
        <taxon>Spiralia</taxon>
        <taxon>Gnathifera</taxon>
        <taxon>Rotifera</taxon>
        <taxon>Eurotatoria</taxon>
        <taxon>Bdelloidea</taxon>
        <taxon>Philodinida</taxon>
        <taxon>Philodinidae</taxon>
        <taxon>Didymodactylos</taxon>
    </lineage>
</organism>
<dbReference type="EMBL" id="CAJNOQ010016085">
    <property type="protein sequence ID" value="CAF1374309.1"/>
    <property type="molecule type" value="Genomic_DNA"/>
</dbReference>
<dbReference type="EMBL" id="CAJNOK010005422">
    <property type="protein sequence ID" value="CAF0971816.1"/>
    <property type="molecule type" value="Genomic_DNA"/>
</dbReference>
<dbReference type="Proteomes" id="UP000663829">
    <property type="component" value="Unassembled WGS sequence"/>
</dbReference>
<evidence type="ECO:0000313" key="5">
    <source>
        <dbReference type="Proteomes" id="UP000663829"/>
    </source>
</evidence>
<gene>
    <name evidence="2" type="ORF">GPM918_LOCUS32011</name>
    <name evidence="1" type="ORF">OVA965_LOCUS13142</name>
    <name evidence="4" type="ORF">SRO942_LOCUS32668</name>
    <name evidence="3" type="ORF">TMI583_LOCUS13145</name>
</gene>
<dbReference type="EMBL" id="CAJOBC010077485">
    <property type="protein sequence ID" value="CAF4263447.1"/>
    <property type="molecule type" value="Genomic_DNA"/>
</dbReference>
<evidence type="ECO:0000313" key="3">
    <source>
        <dbReference type="EMBL" id="CAF3743187.1"/>
    </source>
</evidence>
<name>A0A815JAZ7_9BILA</name>